<protein>
    <recommendedName>
        <fullName evidence="2">WRKY19-like zinc finger domain-containing protein</fullName>
    </recommendedName>
</protein>
<dbReference type="InterPro" id="IPR056866">
    <property type="entry name" value="Znf_WRKY19"/>
</dbReference>
<dbReference type="AlphaFoldDB" id="A0A7J6ML80"/>
<dbReference type="Proteomes" id="UP000591131">
    <property type="component" value="Unassembled WGS sequence"/>
</dbReference>
<evidence type="ECO:0000256" key="1">
    <source>
        <dbReference type="SAM" id="MobiDB-lite"/>
    </source>
</evidence>
<comment type="caution">
    <text evidence="3">The sequence shown here is derived from an EMBL/GenBank/DDBJ whole genome shotgun (WGS) entry which is preliminary data.</text>
</comment>
<accession>A0A7J6ML80</accession>
<feature type="region of interest" description="Disordered" evidence="1">
    <location>
        <begin position="100"/>
        <end position="156"/>
    </location>
</feature>
<feature type="compositionally biased region" description="Low complexity" evidence="1">
    <location>
        <begin position="103"/>
        <end position="121"/>
    </location>
</feature>
<proteinExistence type="predicted"/>
<evidence type="ECO:0000259" key="2">
    <source>
        <dbReference type="Pfam" id="PF24906"/>
    </source>
</evidence>
<evidence type="ECO:0000313" key="3">
    <source>
        <dbReference type="EMBL" id="KAF4671751.1"/>
    </source>
</evidence>
<dbReference type="OrthoDB" id="77038at2759"/>
<feature type="compositionally biased region" description="Polar residues" evidence="1">
    <location>
        <begin position="127"/>
        <end position="154"/>
    </location>
</feature>
<reference evidence="3 4" key="1">
    <citation type="submission" date="2020-04" db="EMBL/GenBank/DDBJ databases">
        <title>Perkinsus chesapeaki whole genome sequence.</title>
        <authorList>
            <person name="Bogema D.R."/>
        </authorList>
    </citation>
    <scope>NUCLEOTIDE SEQUENCE [LARGE SCALE GENOMIC DNA]</scope>
    <source>
        <strain evidence="3">ATCC PRA-425</strain>
    </source>
</reference>
<name>A0A7J6ML80_PERCH</name>
<organism evidence="3 4">
    <name type="scientific">Perkinsus chesapeaki</name>
    <name type="common">Clam parasite</name>
    <name type="synonym">Perkinsus andrewsi</name>
    <dbReference type="NCBI Taxonomy" id="330153"/>
    <lineage>
        <taxon>Eukaryota</taxon>
        <taxon>Sar</taxon>
        <taxon>Alveolata</taxon>
        <taxon>Perkinsozoa</taxon>
        <taxon>Perkinsea</taxon>
        <taxon>Perkinsida</taxon>
        <taxon>Perkinsidae</taxon>
        <taxon>Perkinsus</taxon>
    </lineage>
</organism>
<sequence>MDALPPPLDLRALSALAAYQNKLSDELKKAEAVYESNPILAVCIATKISLQQRKVANKMKVVGNRYLAGLADFERRLSVSDPRDRSGDHTSGEVLMTQPEDVACSSPSPSAGSTASSSPSSQELVMPSTSSVESAQRYPSESSHNNMSEASFSRTGRGKKAVHRACEVPGCEKLARGVGPQSRRCAGHGGGHRCFCGKVARGSTKYCGTHGGGRRCQQEGCRSGAAGASNYCITHGGGKRCSMLDCTKAACSRSDRCFEHGGGRRCEREGCNRGAIGSTKFCIKHGGGKRCMLEGCDKGAVAGGYCVRHGGTSGKSSNQQRRPPPEVPLAMVLATDLARQEAKMENDE</sequence>
<dbReference type="PANTHER" id="PTHR31827:SF35">
    <property type="entry name" value="LORICRIN-RELATED"/>
    <property type="match status" value="1"/>
</dbReference>
<feature type="domain" description="WRKY19-like zinc finger" evidence="2">
    <location>
        <begin position="288"/>
        <end position="311"/>
    </location>
</feature>
<dbReference type="Pfam" id="PF24906">
    <property type="entry name" value="Zf_WRKY19"/>
    <property type="match status" value="2"/>
</dbReference>
<dbReference type="EMBL" id="JAAPAO010000129">
    <property type="protein sequence ID" value="KAF4671751.1"/>
    <property type="molecule type" value="Genomic_DNA"/>
</dbReference>
<evidence type="ECO:0000313" key="4">
    <source>
        <dbReference type="Proteomes" id="UP000591131"/>
    </source>
</evidence>
<dbReference type="PANTHER" id="PTHR31827">
    <property type="entry name" value="EMB|CAB89363.1"/>
    <property type="match status" value="1"/>
</dbReference>
<gene>
    <name evidence="3" type="ORF">FOL47_001249</name>
</gene>
<feature type="domain" description="WRKY19-like zinc finger" evidence="2">
    <location>
        <begin position="263"/>
        <end position="287"/>
    </location>
</feature>
<keyword evidence="4" id="KW-1185">Reference proteome</keyword>